<gene>
    <name evidence="7 11" type="primary">gluQ</name>
    <name evidence="11" type="ORF">GCM10007359_09730</name>
</gene>
<dbReference type="InterPro" id="IPR022380">
    <property type="entry name" value="Glu-Q_tRNA(Asp)_Synthase"/>
</dbReference>
<feature type="short sequence motif" description="'KMSKS' region" evidence="7">
    <location>
        <begin position="250"/>
        <end position="254"/>
    </location>
</feature>
<comment type="similarity">
    <text evidence="7">Belongs to the class-I aminoacyl-tRNA synthetase family. GluQ subfamily.</text>
</comment>
<feature type="binding site" evidence="7">
    <location>
        <position position="253"/>
    </location>
    <ligand>
        <name>ATP</name>
        <dbReference type="ChEBI" id="CHEBI:30616"/>
    </ligand>
</feature>
<dbReference type="GO" id="GO:0005829">
    <property type="term" value="C:cytosol"/>
    <property type="evidence" value="ECO:0007669"/>
    <property type="project" value="TreeGrafter"/>
</dbReference>
<evidence type="ECO:0000313" key="12">
    <source>
        <dbReference type="Proteomes" id="UP000600171"/>
    </source>
</evidence>
<dbReference type="Pfam" id="PF00749">
    <property type="entry name" value="tRNA-synt_1c"/>
    <property type="match status" value="1"/>
</dbReference>
<dbReference type="PANTHER" id="PTHR43311">
    <property type="entry name" value="GLUTAMATE--TRNA LIGASE"/>
    <property type="match status" value="1"/>
</dbReference>
<dbReference type="GO" id="GO:0006400">
    <property type="term" value="P:tRNA modification"/>
    <property type="evidence" value="ECO:0007669"/>
    <property type="project" value="InterPro"/>
</dbReference>
<evidence type="ECO:0000256" key="8">
    <source>
        <dbReference type="RuleBase" id="RU363037"/>
    </source>
</evidence>
<dbReference type="InterPro" id="IPR020058">
    <property type="entry name" value="Glu/Gln-tRNA-synth_Ib_cat-dom"/>
</dbReference>
<dbReference type="Proteomes" id="UP000600171">
    <property type="component" value="Unassembled WGS sequence"/>
</dbReference>
<keyword evidence="8" id="KW-0648">Protein biosynthesis</keyword>
<dbReference type="InterPro" id="IPR014729">
    <property type="entry name" value="Rossmann-like_a/b/a_fold"/>
</dbReference>
<feature type="binding site" evidence="7">
    <location>
        <position position="212"/>
    </location>
    <ligand>
        <name>L-glutamate</name>
        <dbReference type="ChEBI" id="CHEBI:29985"/>
    </ligand>
</feature>
<keyword evidence="1 7" id="KW-0436">Ligase</keyword>
<organism evidence="11 12">
    <name type="scientific">Rothia aerolata</name>
    <dbReference type="NCBI Taxonomy" id="1812262"/>
    <lineage>
        <taxon>Bacteria</taxon>
        <taxon>Bacillati</taxon>
        <taxon>Actinomycetota</taxon>
        <taxon>Actinomycetes</taxon>
        <taxon>Micrococcales</taxon>
        <taxon>Micrococcaceae</taxon>
        <taxon>Rothia</taxon>
    </lineage>
</organism>
<dbReference type="GO" id="GO:0008270">
    <property type="term" value="F:zinc ion binding"/>
    <property type="evidence" value="ECO:0007669"/>
    <property type="project" value="UniProtKB-UniRule"/>
</dbReference>
<feature type="binding site" evidence="7">
    <location>
        <begin position="23"/>
        <end position="27"/>
    </location>
    <ligand>
        <name>L-glutamate</name>
        <dbReference type="ChEBI" id="CHEBI:29985"/>
    </ligand>
</feature>
<proteinExistence type="inferred from homology"/>
<dbReference type="InterPro" id="IPR000924">
    <property type="entry name" value="Glu/Gln-tRNA-synth"/>
</dbReference>
<dbReference type="EMBL" id="BMDC01000001">
    <property type="protein sequence ID" value="GGH60987.1"/>
    <property type="molecule type" value="Genomic_DNA"/>
</dbReference>
<accession>A0A917IT30</accession>
<feature type="region of interest" description="Disordered" evidence="9">
    <location>
        <begin position="1"/>
        <end position="22"/>
    </location>
</feature>
<dbReference type="SUPFAM" id="SSF52374">
    <property type="entry name" value="Nucleotidylyl transferase"/>
    <property type="match status" value="1"/>
</dbReference>
<dbReference type="InterPro" id="IPR001412">
    <property type="entry name" value="aa-tRNA-synth_I_CS"/>
</dbReference>
<dbReference type="InterPro" id="IPR049940">
    <property type="entry name" value="GluQ/Sye"/>
</dbReference>
<evidence type="ECO:0000313" key="11">
    <source>
        <dbReference type="EMBL" id="GGH60987.1"/>
    </source>
</evidence>
<dbReference type="GO" id="GO:0006424">
    <property type="term" value="P:glutamyl-tRNA aminoacylation"/>
    <property type="evidence" value="ECO:0007669"/>
    <property type="project" value="InterPro"/>
</dbReference>
<comment type="cofactor">
    <cofactor evidence="7">
        <name>Zn(2+)</name>
        <dbReference type="ChEBI" id="CHEBI:29105"/>
    </cofactor>
    <text evidence="7">Binds 1 zinc ion per subunit.</text>
</comment>
<name>A0A917IT30_9MICC</name>
<evidence type="ECO:0000256" key="6">
    <source>
        <dbReference type="ARBA" id="ARBA00023146"/>
    </source>
</evidence>
<dbReference type="PROSITE" id="PS00178">
    <property type="entry name" value="AA_TRNA_LIGASE_I"/>
    <property type="match status" value="1"/>
</dbReference>
<keyword evidence="5 7" id="KW-0067">ATP-binding</keyword>
<comment type="caution">
    <text evidence="11">The sequence shown here is derived from an EMBL/GenBank/DDBJ whole genome shotgun (WGS) entry which is preliminary data.</text>
</comment>
<feature type="binding site" evidence="7">
    <location>
        <position position="59"/>
    </location>
    <ligand>
        <name>L-glutamate</name>
        <dbReference type="ChEBI" id="CHEBI:29985"/>
    </ligand>
</feature>
<evidence type="ECO:0000256" key="9">
    <source>
        <dbReference type="SAM" id="MobiDB-lite"/>
    </source>
</evidence>
<dbReference type="GO" id="GO:0005524">
    <property type="term" value="F:ATP binding"/>
    <property type="evidence" value="ECO:0007669"/>
    <property type="project" value="UniProtKB-KW"/>
</dbReference>
<evidence type="ECO:0000256" key="2">
    <source>
        <dbReference type="ARBA" id="ARBA00022723"/>
    </source>
</evidence>
<evidence type="ECO:0000256" key="3">
    <source>
        <dbReference type="ARBA" id="ARBA00022741"/>
    </source>
</evidence>
<dbReference type="NCBIfam" id="NF004314">
    <property type="entry name" value="PRK05710.1-3"/>
    <property type="match status" value="1"/>
</dbReference>
<keyword evidence="4 7" id="KW-0862">Zinc</keyword>
<evidence type="ECO:0000256" key="5">
    <source>
        <dbReference type="ARBA" id="ARBA00022840"/>
    </source>
</evidence>
<evidence type="ECO:0000259" key="10">
    <source>
        <dbReference type="Pfam" id="PF00749"/>
    </source>
</evidence>
<feature type="binding site" evidence="7">
    <location>
        <position position="115"/>
    </location>
    <ligand>
        <name>Zn(2+)</name>
        <dbReference type="ChEBI" id="CHEBI:29105"/>
    </ligand>
</feature>
<protein>
    <recommendedName>
        <fullName evidence="7">Glutamyl-Q tRNA(Asp) synthetase</fullName>
        <shortName evidence="7">Glu-Q-RSs</shortName>
        <ecNumber evidence="7">6.1.1.-</ecNumber>
    </recommendedName>
</protein>
<evidence type="ECO:0000256" key="4">
    <source>
        <dbReference type="ARBA" id="ARBA00022833"/>
    </source>
</evidence>
<keyword evidence="3 7" id="KW-0547">Nucleotide-binding</keyword>
<feature type="binding site" evidence="7">
    <location>
        <position position="138"/>
    </location>
    <ligand>
        <name>Zn(2+)</name>
        <dbReference type="ChEBI" id="CHEBI:29105"/>
    </ligand>
</feature>
<dbReference type="RefSeq" id="WP_188359166.1">
    <property type="nucleotide sequence ID" value="NZ_BMDC01000001.1"/>
</dbReference>
<evidence type="ECO:0000256" key="1">
    <source>
        <dbReference type="ARBA" id="ARBA00022598"/>
    </source>
</evidence>
<keyword evidence="6 7" id="KW-0030">Aminoacyl-tRNA synthetase</keyword>
<dbReference type="EC" id="6.1.1.-" evidence="7"/>
<reference evidence="11 12" key="1">
    <citation type="journal article" date="2014" name="Int. J. Syst. Evol. Microbiol.">
        <title>Complete genome sequence of Corynebacterium casei LMG S-19264T (=DSM 44701T), isolated from a smear-ripened cheese.</title>
        <authorList>
            <consortium name="US DOE Joint Genome Institute (JGI-PGF)"/>
            <person name="Walter F."/>
            <person name="Albersmeier A."/>
            <person name="Kalinowski J."/>
            <person name="Ruckert C."/>
        </authorList>
    </citation>
    <scope>NUCLEOTIDE SEQUENCE [LARGE SCALE GENOMIC DNA]</scope>
    <source>
        <strain evidence="11 12">CCM 8669</strain>
    </source>
</reference>
<feature type="binding site" evidence="7">
    <location>
        <position position="194"/>
    </location>
    <ligand>
        <name>L-glutamate</name>
        <dbReference type="ChEBI" id="CHEBI:29985"/>
    </ligand>
</feature>
<dbReference type="PANTHER" id="PTHR43311:SF1">
    <property type="entry name" value="GLUTAMYL-Q TRNA(ASP) SYNTHETASE"/>
    <property type="match status" value="1"/>
</dbReference>
<keyword evidence="12" id="KW-1185">Reference proteome</keyword>
<dbReference type="NCBIfam" id="NF004315">
    <property type="entry name" value="PRK05710.1-4"/>
    <property type="match status" value="1"/>
</dbReference>
<keyword evidence="2 7" id="KW-0479">Metal-binding</keyword>
<dbReference type="AlphaFoldDB" id="A0A917IT30"/>
<dbReference type="GO" id="GO:0004818">
    <property type="term" value="F:glutamate-tRNA ligase activity"/>
    <property type="evidence" value="ECO:0007669"/>
    <property type="project" value="TreeGrafter"/>
</dbReference>
<comment type="function">
    <text evidence="7">Catalyzes the tRNA-independent activation of glutamate in presence of ATP and the subsequent transfer of glutamate onto a tRNA(Asp). Glutamate is transferred on the 2-amino-5-(4,5-dihydroxy-2-cyclopenten-1-yl) moiety of the queuosine in the wobble position of the QUC anticodon.</text>
</comment>
<sequence length="329" mass="35998">MTTSSSSSPRARTVSAEAETVGRYAPSPSGDLHLGNLRTALFAWLFARSAGGVLKMRVEDLDRVREGAAESQLRDLAALGIDWEPEVLYQSTRTAAYEEALSQLQEKSLVYECFCTRREIQAASSAPHGAPGAYPGTCRNLTEEERAEKRTQRNPALRLKSEVATYTVLDRFAGEYTAEVDDFVLRRTDGVFAYNLAVVVDDHFQGVTQVVRGDDLLPSAPRQAYLANLLGWEAPRYVHVPLALNKDGARLAKRDGAVTLAQLLAAGLSREDVVRMISASIPLAPVKTNDDFHLPENAAEMLTVFSPENISLNPWTVLDPLMEGTCCIG</sequence>
<evidence type="ECO:0000256" key="7">
    <source>
        <dbReference type="HAMAP-Rule" id="MF_01428"/>
    </source>
</evidence>
<feature type="domain" description="Glutamyl/glutaminyl-tRNA synthetase class Ib catalytic" evidence="10">
    <location>
        <begin position="22"/>
        <end position="276"/>
    </location>
</feature>
<feature type="short sequence motif" description="'HIGH' region" evidence="7">
    <location>
        <begin position="26"/>
        <end position="36"/>
    </location>
</feature>
<dbReference type="NCBIfam" id="TIGR03838">
    <property type="entry name" value="queuosine_YadB"/>
    <property type="match status" value="1"/>
</dbReference>
<dbReference type="HAMAP" id="MF_01428">
    <property type="entry name" value="Glu_Q_tRNA_synth"/>
    <property type="match status" value="1"/>
</dbReference>
<feature type="binding site" evidence="7">
    <location>
        <position position="134"/>
    </location>
    <ligand>
        <name>Zn(2+)</name>
        <dbReference type="ChEBI" id="CHEBI:29105"/>
    </ligand>
</feature>
<dbReference type="PRINTS" id="PR00987">
    <property type="entry name" value="TRNASYNTHGLU"/>
</dbReference>
<dbReference type="Gene3D" id="3.40.50.620">
    <property type="entry name" value="HUPs"/>
    <property type="match status" value="1"/>
</dbReference>
<feature type="binding site" evidence="7">
    <location>
        <position position="113"/>
    </location>
    <ligand>
        <name>Zn(2+)</name>
        <dbReference type="ChEBI" id="CHEBI:29105"/>
    </ligand>
</feature>